<dbReference type="InterPro" id="IPR027417">
    <property type="entry name" value="P-loop_NTPase"/>
</dbReference>
<sequence>MVKKQTLIEDIIDAATKANIHHFIQQLPQSYETKVGMKGSPLSGGEKQHIAIARVLLRQPKILLRDEATGTMDSYNEQIVQEALERAQTDDPTQASLIIAHRLSTIHSCDLICVLDKRHLIESGTHADLMKAHGAYYHMIACGNTS</sequence>
<organism evidence="2 4">
    <name type="scientific">Rotaria sordida</name>
    <dbReference type="NCBI Taxonomy" id="392033"/>
    <lineage>
        <taxon>Eukaryota</taxon>
        <taxon>Metazoa</taxon>
        <taxon>Spiralia</taxon>
        <taxon>Gnathifera</taxon>
        <taxon>Rotifera</taxon>
        <taxon>Eurotatoria</taxon>
        <taxon>Bdelloidea</taxon>
        <taxon>Philodinida</taxon>
        <taxon>Philodinidae</taxon>
        <taxon>Rotaria</taxon>
    </lineage>
</organism>
<dbReference type="GO" id="GO:0016020">
    <property type="term" value="C:membrane"/>
    <property type="evidence" value="ECO:0007669"/>
    <property type="project" value="TreeGrafter"/>
</dbReference>
<evidence type="ECO:0000259" key="1">
    <source>
        <dbReference type="Pfam" id="PF00005"/>
    </source>
</evidence>
<dbReference type="GO" id="GO:0042626">
    <property type="term" value="F:ATPase-coupled transmembrane transporter activity"/>
    <property type="evidence" value="ECO:0007669"/>
    <property type="project" value="TreeGrafter"/>
</dbReference>
<name>A0A814IG05_9BILA</name>
<dbReference type="InterPro" id="IPR003439">
    <property type="entry name" value="ABC_transporter-like_ATP-bd"/>
</dbReference>
<keyword evidence="5" id="KW-1185">Reference proteome</keyword>
<feature type="domain" description="ABC transporter" evidence="1">
    <location>
        <begin position="11"/>
        <end position="69"/>
    </location>
</feature>
<dbReference type="Pfam" id="PF00005">
    <property type="entry name" value="ABC_tran"/>
    <property type="match status" value="1"/>
</dbReference>
<evidence type="ECO:0000313" key="3">
    <source>
        <dbReference type="EMBL" id="CAF1297304.1"/>
    </source>
</evidence>
<protein>
    <recommendedName>
        <fullName evidence="1">ABC transporter domain-containing protein</fullName>
    </recommendedName>
</protein>
<dbReference type="Proteomes" id="UP000663870">
    <property type="component" value="Unassembled WGS sequence"/>
</dbReference>
<gene>
    <name evidence="3" type="ORF">JXQ802_LOCUS29310</name>
    <name evidence="2" type="ORF">PYM288_LOCUS15779</name>
</gene>
<comment type="caution">
    <text evidence="2">The sequence shown here is derived from an EMBL/GenBank/DDBJ whole genome shotgun (WGS) entry which is preliminary data.</text>
</comment>
<proteinExistence type="predicted"/>
<dbReference type="InterPro" id="IPR039421">
    <property type="entry name" value="Type_1_exporter"/>
</dbReference>
<evidence type="ECO:0000313" key="5">
    <source>
        <dbReference type="Proteomes" id="UP000663870"/>
    </source>
</evidence>
<dbReference type="GO" id="GO:0016887">
    <property type="term" value="F:ATP hydrolysis activity"/>
    <property type="evidence" value="ECO:0007669"/>
    <property type="project" value="InterPro"/>
</dbReference>
<dbReference type="Proteomes" id="UP000663854">
    <property type="component" value="Unassembled WGS sequence"/>
</dbReference>
<dbReference type="PANTHER" id="PTHR24221">
    <property type="entry name" value="ATP-BINDING CASSETTE SUB-FAMILY B"/>
    <property type="match status" value="1"/>
</dbReference>
<dbReference type="Gene3D" id="3.40.50.300">
    <property type="entry name" value="P-loop containing nucleotide triphosphate hydrolases"/>
    <property type="match status" value="1"/>
</dbReference>
<accession>A0A814IG05</accession>
<dbReference type="SUPFAM" id="SSF52540">
    <property type="entry name" value="P-loop containing nucleoside triphosphate hydrolases"/>
    <property type="match status" value="1"/>
</dbReference>
<dbReference type="AlphaFoldDB" id="A0A814IG05"/>
<evidence type="ECO:0000313" key="4">
    <source>
        <dbReference type="Proteomes" id="UP000663854"/>
    </source>
</evidence>
<dbReference type="EMBL" id="CAJNOH010000387">
    <property type="protein sequence ID" value="CAF1024052.1"/>
    <property type="molecule type" value="Genomic_DNA"/>
</dbReference>
<dbReference type="EMBL" id="CAJNOL010001143">
    <property type="protein sequence ID" value="CAF1297304.1"/>
    <property type="molecule type" value="Genomic_DNA"/>
</dbReference>
<dbReference type="PANTHER" id="PTHR24221:SF503">
    <property type="entry name" value="MITOCHONDRIAL POTASSIUM CHANNEL ATP-BINDING SUBUNIT"/>
    <property type="match status" value="1"/>
</dbReference>
<evidence type="ECO:0000313" key="2">
    <source>
        <dbReference type="EMBL" id="CAF1024052.1"/>
    </source>
</evidence>
<reference evidence="2" key="1">
    <citation type="submission" date="2021-02" db="EMBL/GenBank/DDBJ databases">
        <authorList>
            <person name="Nowell W R."/>
        </authorList>
    </citation>
    <scope>NUCLEOTIDE SEQUENCE</scope>
</reference>
<dbReference type="GO" id="GO:0005524">
    <property type="term" value="F:ATP binding"/>
    <property type="evidence" value="ECO:0007669"/>
    <property type="project" value="InterPro"/>
</dbReference>